<organism evidence="1 2">
    <name type="scientific">Alteromonas mediterranea 615</name>
    <dbReference type="NCBI Taxonomy" id="1300253"/>
    <lineage>
        <taxon>Bacteria</taxon>
        <taxon>Pseudomonadati</taxon>
        <taxon>Pseudomonadota</taxon>
        <taxon>Gammaproteobacteria</taxon>
        <taxon>Alteromonadales</taxon>
        <taxon>Alteromonadaceae</taxon>
        <taxon>Alteromonas/Salinimonas group</taxon>
        <taxon>Alteromonas</taxon>
    </lineage>
</organism>
<reference evidence="1 2" key="1">
    <citation type="journal article" date="2013" name="Genome Biol. Evol.">
        <title>Genomic Diversity of "Deep Ecotype" Alteromonas macleodii Isolates: Evidence for Pan-Mediterranean Clonal Frames.</title>
        <authorList>
            <person name="Lopez-Perez M."/>
            <person name="Gonzaga A."/>
            <person name="Rodriguez-Valera F."/>
        </authorList>
    </citation>
    <scope>NUCLEOTIDE SEQUENCE [LARGE SCALE GENOMIC DNA]</scope>
    <source>
        <strain evidence="2">'English Channel 615'</strain>
    </source>
</reference>
<dbReference type="SUPFAM" id="SSF53756">
    <property type="entry name" value="UDP-Glycosyltransferase/glycogen phosphorylase"/>
    <property type="match status" value="1"/>
</dbReference>
<evidence type="ECO:0000313" key="2">
    <source>
        <dbReference type="Proteomes" id="UP000014909"/>
    </source>
</evidence>
<gene>
    <name evidence="1" type="ORF">I633_14635</name>
</gene>
<dbReference type="Proteomes" id="UP000014909">
    <property type="component" value="Chromosome"/>
</dbReference>
<dbReference type="PATRIC" id="fig|1300253.3.peg.3055"/>
<dbReference type="AlphaFoldDB" id="S5AFY2"/>
<dbReference type="HOGENOM" id="CLU_707432_0_0_6"/>
<accession>S5AFY2</accession>
<protein>
    <submittedName>
        <fullName evidence="1">Uncharacterized protein</fullName>
    </submittedName>
</protein>
<evidence type="ECO:0000313" key="1">
    <source>
        <dbReference type="EMBL" id="AGP78725.1"/>
    </source>
</evidence>
<name>S5AFY2_9ALTE</name>
<dbReference type="EMBL" id="CP004846">
    <property type="protein sequence ID" value="AGP78725.1"/>
    <property type="molecule type" value="Genomic_DNA"/>
</dbReference>
<dbReference type="KEGG" id="amh:I633_14635"/>
<dbReference type="BioCyc" id="AMAC1300253:G12YX-2357-MONOMER"/>
<sequence length="369" mass="41615">MILCEPICDGAQHVPFNSAIIKGVLDLVAGDVRILCTHSHWQALMKELDGNSILRIRHIPINTLTRQDDLKSWLSSFRLLLKIKNIVERQENIMFLSSTSGIIDLASSILSSNSVECVVHMLLARVELPSPRNPVTRFFSLNSVLKRFEGENTKMVVLEEVIKGNLQKLYPHLEGKVNCLVHPLPSEEELNIAHDTSLPCSICFPGTFSKEKGAYEFIKLALSYTGTSDFSFKVAGRKSVEIEPEQEKAFSVLPVESFLSRQSFTNLTSNSDFLFLGHHPETYKWCASGVYNDALHFGVPIIARKSDFLVSEFRKYGELGFLYETIEQVNEFLTSNDYSTTHKMFISNIEKAKKTRTSQFLAQLANIVS</sequence>
<proteinExistence type="predicted"/>